<accession>A0A6A5VPG2</accession>
<reference evidence="2" key="1">
    <citation type="journal article" date="2020" name="Stud. Mycol.">
        <title>101 Dothideomycetes genomes: a test case for predicting lifestyles and emergence of pathogens.</title>
        <authorList>
            <person name="Haridas S."/>
            <person name="Albert R."/>
            <person name="Binder M."/>
            <person name="Bloem J."/>
            <person name="Labutti K."/>
            <person name="Salamov A."/>
            <person name="Andreopoulos B."/>
            <person name="Baker S."/>
            <person name="Barry K."/>
            <person name="Bills G."/>
            <person name="Bluhm B."/>
            <person name="Cannon C."/>
            <person name="Castanera R."/>
            <person name="Culley D."/>
            <person name="Daum C."/>
            <person name="Ezra D."/>
            <person name="Gonzalez J."/>
            <person name="Henrissat B."/>
            <person name="Kuo A."/>
            <person name="Liang C."/>
            <person name="Lipzen A."/>
            <person name="Lutzoni F."/>
            <person name="Magnuson J."/>
            <person name="Mondo S."/>
            <person name="Nolan M."/>
            <person name="Ohm R."/>
            <person name="Pangilinan J."/>
            <person name="Park H.-J."/>
            <person name="Ramirez L."/>
            <person name="Alfaro M."/>
            <person name="Sun H."/>
            <person name="Tritt A."/>
            <person name="Yoshinaga Y."/>
            <person name="Zwiers L.-H."/>
            <person name="Turgeon B."/>
            <person name="Goodwin S."/>
            <person name="Spatafora J."/>
            <person name="Crous P."/>
            <person name="Grigoriev I."/>
        </authorList>
    </citation>
    <scope>NUCLEOTIDE SEQUENCE</scope>
    <source>
        <strain evidence="2">CBS 107.79</strain>
    </source>
</reference>
<evidence type="ECO:0008006" key="4">
    <source>
        <dbReference type="Google" id="ProtNLM"/>
    </source>
</evidence>
<evidence type="ECO:0000256" key="1">
    <source>
        <dbReference type="SAM" id="Phobius"/>
    </source>
</evidence>
<gene>
    <name evidence="2" type="ORF">BU23DRAFT_445384</name>
</gene>
<evidence type="ECO:0000313" key="2">
    <source>
        <dbReference type="EMBL" id="KAF1979583.1"/>
    </source>
</evidence>
<dbReference type="PANTHER" id="PTHR42083:SF1">
    <property type="entry name" value="MARVEL DOMAIN-CONTAINING PROTEIN"/>
    <property type="match status" value="1"/>
</dbReference>
<keyword evidence="3" id="KW-1185">Reference proteome</keyword>
<dbReference type="EMBL" id="ML976657">
    <property type="protein sequence ID" value="KAF1979583.1"/>
    <property type="molecule type" value="Genomic_DNA"/>
</dbReference>
<feature type="transmembrane region" description="Helical" evidence="1">
    <location>
        <begin position="79"/>
        <end position="101"/>
    </location>
</feature>
<dbReference type="PANTHER" id="PTHR42083">
    <property type="entry name" value="MARVEL DOMAIN-CONTAINING PROTEIN"/>
    <property type="match status" value="1"/>
</dbReference>
<keyword evidence="1" id="KW-0812">Transmembrane</keyword>
<name>A0A6A5VPG2_9PLEO</name>
<feature type="transmembrane region" description="Helical" evidence="1">
    <location>
        <begin position="21"/>
        <end position="40"/>
    </location>
</feature>
<feature type="transmembrane region" description="Helical" evidence="1">
    <location>
        <begin position="52"/>
        <end position="72"/>
    </location>
</feature>
<proteinExistence type="predicted"/>
<feature type="transmembrane region" description="Helical" evidence="1">
    <location>
        <begin position="129"/>
        <end position="151"/>
    </location>
</feature>
<protein>
    <recommendedName>
        <fullName evidence="4">MARVEL domain-containing protein</fullName>
    </recommendedName>
</protein>
<dbReference type="Proteomes" id="UP000800036">
    <property type="component" value="Unassembled WGS sequence"/>
</dbReference>
<dbReference type="OrthoDB" id="5363290at2759"/>
<feature type="non-terminal residue" evidence="2">
    <location>
        <position position="1"/>
    </location>
</feature>
<evidence type="ECO:0000313" key="3">
    <source>
        <dbReference type="Proteomes" id="UP000800036"/>
    </source>
</evidence>
<sequence>STFQSGVYARLDNPLISLFRFGIRVLQLVFAVASGTCYAIELSEGHRGSAFIYSQVVFGLTFITLVIDAVTLRSYRLTFLVESTICILWLALFGVFCNTYLSGQQLETEYQGVNIGRMKAAVWLDMIKFWLWLASALFSTVMCCSGVKSAIKGNMQRWRMRQSRANTRADGSEMEEGIFRDTSRARGRRSERLPLYEEIVAAARAG</sequence>
<organism evidence="2 3">
    <name type="scientific">Bimuria novae-zelandiae CBS 107.79</name>
    <dbReference type="NCBI Taxonomy" id="1447943"/>
    <lineage>
        <taxon>Eukaryota</taxon>
        <taxon>Fungi</taxon>
        <taxon>Dikarya</taxon>
        <taxon>Ascomycota</taxon>
        <taxon>Pezizomycotina</taxon>
        <taxon>Dothideomycetes</taxon>
        <taxon>Pleosporomycetidae</taxon>
        <taxon>Pleosporales</taxon>
        <taxon>Massarineae</taxon>
        <taxon>Didymosphaeriaceae</taxon>
        <taxon>Bimuria</taxon>
    </lineage>
</organism>
<keyword evidence="1" id="KW-0472">Membrane</keyword>
<dbReference type="AlphaFoldDB" id="A0A6A5VPG2"/>
<keyword evidence="1" id="KW-1133">Transmembrane helix</keyword>